<evidence type="ECO:0000256" key="1">
    <source>
        <dbReference type="SAM" id="MobiDB-lite"/>
    </source>
</evidence>
<keyword evidence="2" id="KW-0472">Membrane</keyword>
<organism evidence="3 4">
    <name type="scientific">Ereboglobus luteus</name>
    <dbReference type="NCBI Taxonomy" id="1796921"/>
    <lineage>
        <taxon>Bacteria</taxon>
        <taxon>Pseudomonadati</taxon>
        <taxon>Verrucomicrobiota</taxon>
        <taxon>Opitutia</taxon>
        <taxon>Opitutales</taxon>
        <taxon>Opitutaceae</taxon>
        <taxon>Ereboglobus</taxon>
    </lineage>
</organism>
<proteinExistence type="predicted"/>
<reference evidence="3 4" key="1">
    <citation type="journal article" date="2018" name="Syst. Appl. Microbiol.">
        <title>Ereboglobus luteus gen. nov. sp. nov. from cockroach guts, and new insights into the oxygen relationship of the genera Opitutus and Didymococcus (Verrucomicrobia: Opitutaceae).</title>
        <authorList>
            <person name="Tegtmeier D."/>
            <person name="Belitz A."/>
            <person name="Radek R."/>
            <person name="Heimerl T."/>
            <person name="Brune A."/>
        </authorList>
    </citation>
    <scope>NUCLEOTIDE SEQUENCE [LARGE SCALE GENOMIC DNA]</scope>
    <source>
        <strain evidence="3 4">Ho45</strain>
    </source>
</reference>
<keyword evidence="2" id="KW-1133">Transmembrane helix</keyword>
<dbReference type="AlphaFoldDB" id="A0A2U8E178"/>
<feature type="region of interest" description="Disordered" evidence="1">
    <location>
        <begin position="80"/>
        <end position="160"/>
    </location>
</feature>
<dbReference type="RefSeq" id="WP_108824262.1">
    <property type="nucleotide sequence ID" value="NZ_CP023004.1"/>
</dbReference>
<name>A0A2U8E178_9BACT</name>
<feature type="transmembrane region" description="Helical" evidence="2">
    <location>
        <begin position="20"/>
        <end position="42"/>
    </location>
</feature>
<feature type="transmembrane region" description="Helical" evidence="2">
    <location>
        <begin position="54"/>
        <end position="72"/>
    </location>
</feature>
<evidence type="ECO:0000313" key="3">
    <source>
        <dbReference type="EMBL" id="AWI08454.1"/>
    </source>
</evidence>
<evidence type="ECO:0000256" key="2">
    <source>
        <dbReference type="SAM" id="Phobius"/>
    </source>
</evidence>
<protein>
    <submittedName>
        <fullName evidence="3">Uncharacterized protein</fullName>
    </submittedName>
</protein>
<keyword evidence="4" id="KW-1185">Reference proteome</keyword>
<gene>
    <name evidence="3" type="ORF">CKA38_03590</name>
</gene>
<evidence type="ECO:0000313" key="4">
    <source>
        <dbReference type="Proteomes" id="UP000244896"/>
    </source>
</evidence>
<dbReference type="EMBL" id="CP023004">
    <property type="protein sequence ID" value="AWI08454.1"/>
    <property type="molecule type" value="Genomic_DNA"/>
</dbReference>
<feature type="compositionally biased region" description="Basic and acidic residues" evidence="1">
    <location>
        <begin position="142"/>
        <end position="160"/>
    </location>
</feature>
<dbReference type="KEGG" id="elut:CKA38_03590"/>
<sequence>MTSQASIPYPYAYSHASSEAAVTLLLCLFISAYIVAAAYTLFHCASVKKMRGKKLYLAGITLIPFLGTVLYWKNRVDALSETDAETPSSNTRPPIPRAPDKYSSPPAPSHPPRYSTMPPFEFAAQSKPPFPTKSPFGTAVEKSLEKSETPPRADDDLRTA</sequence>
<dbReference type="Proteomes" id="UP000244896">
    <property type="component" value="Chromosome"/>
</dbReference>
<accession>A0A2U8E178</accession>
<keyword evidence="2" id="KW-0812">Transmembrane</keyword>